<keyword evidence="3" id="KW-1185">Reference proteome</keyword>
<organism evidence="2 3">
    <name type="scientific">Poritiphilus flavus</name>
    <dbReference type="NCBI Taxonomy" id="2697053"/>
    <lineage>
        <taxon>Bacteria</taxon>
        <taxon>Pseudomonadati</taxon>
        <taxon>Bacteroidota</taxon>
        <taxon>Flavobacteriia</taxon>
        <taxon>Flavobacteriales</taxon>
        <taxon>Flavobacteriaceae</taxon>
        <taxon>Poritiphilus</taxon>
    </lineage>
</organism>
<evidence type="ECO:0000256" key="1">
    <source>
        <dbReference type="SAM" id="SignalP"/>
    </source>
</evidence>
<accession>A0A6L9EHQ8</accession>
<name>A0A6L9EHQ8_9FLAO</name>
<feature type="signal peptide" evidence="1">
    <location>
        <begin position="1"/>
        <end position="22"/>
    </location>
</feature>
<gene>
    <name evidence="2" type="ORF">GTQ38_18655</name>
</gene>
<dbReference type="AlphaFoldDB" id="A0A6L9EHQ8"/>
<feature type="chain" id="PRO_5026970273" description="Lipoprotein" evidence="1">
    <location>
        <begin position="23"/>
        <end position="146"/>
    </location>
</feature>
<evidence type="ECO:0000313" key="2">
    <source>
        <dbReference type="EMBL" id="NAS14038.1"/>
    </source>
</evidence>
<comment type="caution">
    <text evidence="2">The sequence shown here is derived from an EMBL/GenBank/DDBJ whole genome shotgun (WGS) entry which is preliminary data.</text>
</comment>
<proteinExistence type="predicted"/>
<keyword evidence="1" id="KW-0732">Signal</keyword>
<evidence type="ECO:0008006" key="4">
    <source>
        <dbReference type="Google" id="ProtNLM"/>
    </source>
</evidence>
<dbReference type="EMBL" id="WXYO01000008">
    <property type="protein sequence ID" value="NAS14038.1"/>
    <property type="molecule type" value="Genomic_DNA"/>
</dbReference>
<dbReference type="RefSeq" id="WP_161437067.1">
    <property type="nucleotide sequence ID" value="NZ_WXYO01000008.1"/>
</dbReference>
<dbReference type="Proteomes" id="UP000475249">
    <property type="component" value="Unassembled WGS sequence"/>
</dbReference>
<evidence type="ECO:0000313" key="3">
    <source>
        <dbReference type="Proteomes" id="UP000475249"/>
    </source>
</evidence>
<sequence length="146" mass="15854">MSNKLFLIAFSLLLSLAQTSCNSDDDNGNEDGNARCEGTICTAIFIRINVSLTDQDQNPVALDSFTVTNLQNGEDMTVSLTPSELAEAQETGLYPLTEDGSFGLNEEREVQFKGFINDQEVLSSDYIVSTDCCHVGLDSGDLELTL</sequence>
<reference evidence="2 3" key="1">
    <citation type="submission" date="2020-01" db="EMBL/GenBank/DDBJ databases">
        <title>Bacteria diversity of Porities sp.</title>
        <authorList>
            <person name="Wang G."/>
        </authorList>
    </citation>
    <scope>NUCLEOTIDE SEQUENCE [LARGE SCALE GENOMIC DNA]</scope>
    <source>
        <strain evidence="2 3">R33</strain>
    </source>
</reference>
<protein>
    <recommendedName>
        <fullName evidence="4">Lipoprotein</fullName>
    </recommendedName>
</protein>